<dbReference type="GO" id="GO:0005829">
    <property type="term" value="C:cytosol"/>
    <property type="evidence" value="ECO:0007669"/>
    <property type="project" value="TreeGrafter"/>
</dbReference>
<evidence type="ECO:0000313" key="3">
    <source>
        <dbReference type="Proteomes" id="UP000430323"/>
    </source>
</evidence>
<proteinExistence type="predicted"/>
<gene>
    <name evidence="2" type="ORF">F8251_10835</name>
</gene>
<dbReference type="Proteomes" id="UP000430323">
    <property type="component" value="Unassembled WGS sequence"/>
</dbReference>
<feature type="non-terminal residue" evidence="2">
    <location>
        <position position="104"/>
    </location>
</feature>
<dbReference type="GO" id="GO:0032196">
    <property type="term" value="P:transposition"/>
    <property type="evidence" value="ECO:0007669"/>
    <property type="project" value="TreeGrafter"/>
</dbReference>
<feature type="domain" description="Transposase IS30-like HTH" evidence="1">
    <location>
        <begin position="13"/>
        <end position="56"/>
    </location>
</feature>
<protein>
    <submittedName>
        <fullName evidence="2">Helix-turn-helix domain-containing protein</fullName>
    </submittedName>
</protein>
<evidence type="ECO:0000259" key="1">
    <source>
        <dbReference type="Pfam" id="PF13936"/>
    </source>
</evidence>
<dbReference type="SUPFAM" id="SSF88659">
    <property type="entry name" value="Sigma3 and sigma4 domains of RNA polymerase sigma factors"/>
    <property type="match status" value="1"/>
</dbReference>
<reference evidence="2 3" key="1">
    <citation type="submission" date="2019-09" db="EMBL/GenBank/DDBJ databases">
        <title>Investigation of probiotic properties of different lactic acid bacteria.</title>
        <authorList>
            <person name="Jaomanjaka F."/>
            <person name="Blanc P."/>
        </authorList>
    </citation>
    <scope>NUCLEOTIDE SEQUENCE [LARGE SCALE GENOMIC DNA]</scope>
    <source>
        <strain evidence="2 3">BIO6272</strain>
    </source>
</reference>
<dbReference type="InterPro" id="IPR025246">
    <property type="entry name" value="IS30-like_HTH"/>
</dbReference>
<dbReference type="RefSeq" id="WP_151495757.1">
    <property type="nucleotide sequence ID" value="NZ_JBBOJP010000043.1"/>
</dbReference>
<dbReference type="GO" id="GO:0004803">
    <property type="term" value="F:transposase activity"/>
    <property type="evidence" value="ECO:0007669"/>
    <property type="project" value="TreeGrafter"/>
</dbReference>
<evidence type="ECO:0000313" key="2">
    <source>
        <dbReference type="EMBL" id="KAB1963585.1"/>
    </source>
</evidence>
<organism evidence="2 3">
    <name type="scientific">Lactobacillus crispatus</name>
    <dbReference type="NCBI Taxonomy" id="47770"/>
    <lineage>
        <taxon>Bacteria</taxon>
        <taxon>Bacillati</taxon>
        <taxon>Bacillota</taxon>
        <taxon>Bacilli</taxon>
        <taxon>Lactobacillales</taxon>
        <taxon>Lactobacillaceae</taxon>
        <taxon>Lactobacillus</taxon>
    </lineage>
</organism>
<dbReference type="Gene3D" id="1.10.10.60">
    <property type="entry name" value="Homeodomain-like"/>
    <property type="match status" value="1"/>
</dbReference>
<comment type="caution">
    <text evidence="2">The sequence shown here is derived from an EMBL/GenBank/DDBJ whole genome shotgun (WGS) entry which is preliminary data.</text>
</comment>
<dbReference type="InterPro" id="IPR013324">
    <property type="entry name" value="RNA_pol_sigma_r3/r4-like"/>
</dbReference>
<sequence length="104" mass="12375">MDSLHSIMDKRKKGTHLSLEERVIIQTRLKDHCSLRSIAREIGCSPSTIHYEIKRGTVKLYHGNIKRYKAQQGQSVYQNHRQHCGRKSDFLKKHKFIDYVQRHF</sequence>
<accession>A0A6A1YTQ9</accession>
<dbReference type="InterPro" id="IPR051917">
    <property type="entry name" value="Transposase-Integrase"/>
</dbReference>
<dbReference type="PANTHER" id="PTHR10948:SF23">
    <property type="entry name" value="TRANSPOSASE INSI FOR INSERTION SEQUENCE ELEMENT IS30A-RELATED"/>
    <property type="match status" value="1"/>
</dbReference>
<dbReference type="PANTHER" id="PTHR10948">
    <property type="entry name" value="TRANSPOSASE"/>
    <property type="match status" value="1"/>
</dbReference>
<dbReference type="EMBL" id="WBOB01000155">
    <property type="protein sequence ID" value="KAB1963585.1"/>
    <property type="molecule type" value="Genomic_DNA"/>
</dbReference>
<dbReference type="Pfam" id="PF13936">
    <property type="entry name" value="HTH_38"/>
    <property type="match status" value="1"/>
</dbReference>
<dbReference type="AlphaFoldDB" id="A0A6A1YTQ9"/>
<name>A0A6A1YTQ9_9LACO</name>